<evidence type="ECO:0000256" key="6">
    <source>
        <dbReference type="ARBA" id="ARBA00023239"/>
    </source>
</evidence>
<accession>A0AAV9P4Y4</accession>
<keyword evidence="4" id="KW-0479">Metal-binding</keyword>
<comment type="pathway">
    <text evidence="1">Metabolic intermediate metabolism; (S)-3-hydroxy-3-methylglutaryl-CoA degradation; acetoacetate from (S)-3-hydroxy-3-methylglutaryl-CoA: step 1/1.</text>
</comment>
<comment type="catalytic activity">
    <reaction evidence="7">
        <text>(3S)-3-hydroxy-3-methylglutaryl-CoA = acetoacetate + acetyl-CoA</text>
        <dbReference type="Rhea" id="RHEA:24404"/>
        <dbReference type="ChEBI" id="CHEBI:13705"/>
        <dbReference type="ChEBI" id="CHEBI:43074"/>
        <dbReference type="ChEBI" id="CHEBI:57288"/>
        <dbReference type="EC" id="4.1.3.4"/>
    </reaction>
</comment>
<dbReference type="NCBIfam" id="NF004283">
    <property type="entry name" value="PRK05692.1"/>
    <property type="match status" value="1"/>
</dbReference>
<dbReference type="Gene3D" id="3.90.226.10">
    <property type="entry name" value="2-enoyl-CoA Hydratase, Chain A, domain 1"/>
    <property type="match status" value="1"/>
</dbReference>
<dbReference type="GeneID" id="89928687"/>
<dbReference type="EMBL" id="JAVRRT010000011">
    <property type="protein sequence ID" value="KAK5167652.1"/>
    <property type="molecule type" value="Genomic_DNA"/>
</dbReference>
<keyword evidence="5" id="KW-0843">Virulence</keyword>
<organism evidence="10 11">
    <name type="scientific">Saxophila tyrrhenica</name>
    <dbReference type="NCBI Taxonomy" id="1690608"/>
    <lineage>
        <taxon>Eukaryota</taxon>
        <taxon>Fungi</taxon>
        <taxon>Dikarya</taxon>
        <taxon>Ascomycota</taxon>
        <taxon>Pezizomycotina</taxon>
        <taxon>Dothideomycetes</taxon>
        <taxon>Dothideomycetidae</taxon>
        <taxon>Mycosphaerellales</taxon>
        <taxon>Extremaceae</taxon>
        <taxon>Saxophila</taxon>
    </lineage>
</organism>
<evidence type="ECO:0000256" key="1">
    <source>
        <dbReference type="ARBA" id="ARBA00005143"/>
    </source>
</evidence>
<gene>
    <name evidence="10" type="ORF">LTR77_007351</name>
</gene>
<proteinExistence type="inferred from homology"/>
<dbReference type="FunFam" id="3.20.20.70:FF:000201">
    <property type="entry name" value="Hydroxymethylglutaryl-CoA lyase"/>
    <property type="match status" value="1"/>
</dbReference>
<dbReference type="InterPro" id="IPR000891">
    <property type="entry name" value="PYR_CT"/>
</dbReference>
<evidence type="ECO:0000256" key="5">
    <source>
        <dbReference type="ARBA" id="ARBA00023026"/>
    </source>
</evidence>
<evidence type="ECO:0000256" key="7">
    <source>
        <dbReference type="ARBA" id="ARBA00049877"/>
    </source>
</evidence>
<dbReference type="RefSeq" id="XP_064657358.1">
    <property type="nucleotide sequence ID" value="XM_064804588.1"/>
</dbReference>
<evidence type="ECO:0000256" key="2">
    <source>
        <dbReference type="ARBA" id="ARBA00009405"/>
    </source>
</evidence>
<dbReference type="PROSITE" id="PS50991">
    <property type="entry name" value="PYR_CT"/>
    <property type="match status" value="1"/>
</dbReference>
<dbReference type="Proteomes" id="UP001337655">
    <property type="component" value="Unassembled WGS sequence"/>
</dbReference>
<evidence type="ECO:0000256" key="3">
    <source>
        <dbReference type="ARBA" id="ARBA00012910"/>
    </source>
</evidence>
<keyword evidence="11" id="KW-1185">Reference proteome</keyword>
<dbReference type="PANTHER" id="PTHR42738:SF17">
    <property type="entry name" value="HYDROXYMETHYLGLUTARYL-COA LYASE"/>
    <property type="match status" value="1"/>
</dbReference>
<evidence type="ECO:0000256" key="4">
    <source>
        <dbReference type="ARBA" id="ARBA00022723"/>
    </source>
</evidence>
<evidence type="ECO:0000313" key="10">
    <source>
        <dbReference type="EMBL" id="KAK5167652.1"/>
    </source>
</evidence>
<dbReference type="CDD" id="cd07938">
    <property type="entry name" value="DRE_TIM_HMGL"/>
    <property type="match status" value="1"/>
</dbReference>
<dbReference type="GO" id="GO:0006552">
    <property type="term" value="P:L-leucine catabolic process"/>
    <property type="evidence" value="ECO:0007669"/>
    <property type="project" value="TreeGrafter"/>
</dbReference>
<dbReference type="SUPFAM" id="SSF52096">
    <property type="entry name" value="ClpP/crotonase"/>
    <property type="match status" value="1"/>
</dbReference>
<dbReference type="GO" id="GO:0004419">
    <property type="term" value="F:hydroxymethylglutaryl-CoA lyase activity"/>
    <property type="evidence" value="ECO:0007669"/>
    <property type="project" value="UniProtKB-EC"/>
</dbReference>
<dbReference type="EC" id="4.1.3.4" evidence="3"/>
<dbReference type="Pfam" id="PF00682">
    <property type="entry name" value="HMGL-like"/>
    <property type="match status" value="1"/>
</dbReference>
<dbReference type="CDD" id="cd06558">
    <property type="entry name" value="crotonase-like"/>
    <property type="match status" value="1"/>
</dbReference>
<dbReference type="InterPro" id="IPR013785">
    <property type="entry name" value="Aldolase_TIM"/>
</dbReference>
<dbReference type="InterPro" id="IPR043594">
    <property type="entry name" value="HMGL"/>
</dbReference>
<comment type="similarity">
    <text evidence="2">Belongs to the HMG-CoA lyase family.</text>
</comment>
<comment type="caution">
    <text evidence="10">The sequence shown here is derived from an EMBL/GenBank/DDBJ whole genome shotgun (WGS) entry which is preliminary data.</text>
</comment>
<feature type="domain" description="Pyruvate carboxyltransferase" evidence="9">
    <location>
        <begin position="40"/>
        <end position="310"/>
    </location>
</feature>
<dbReference type="PANTHER" id="PTHR42738">
    <property type="entry name" value="HYDROXYMETHYLGLUTARYL-COA LYASE"/>
    <property type="match status" value="1"/>
</dbReference>
<feature type="region of interest" description="Disordered" evidence="8">
    <location>
        <begin position="320"/>
        <end position="355"/>
    </location>
</feature>
<dbReference type="GO" id="GO:0046951">
    <property type="term" value="P:ketone body biosynthetic process"/>
    <property type="evidence" value="ECO:0007669"/>
    <property type="project" value="TreeGrafter"/>
</dbReference>
<keyword evidence="6" id="KW-0456">Lyase</keyword>
<name>A0AAV9P4Y4_9PEZI</name>
<evidence type="ECO:0000256" key="8">
    <source>
        <dbReference type="SAM" id="MobiDB-lite"/>
    </source>
</evidence>
<dbReference type="InterPro" id="IPR001753">
    <property type="entry name" value="Enoyl-CoA_hydra/iso"/>
</dbReference>
<dbReference type="Pfam" id="PF00378">
    <property type="entry name" value="ECH_1"/>
    <property type="match status" value="1"/>
</dbReference>
<dbReference type="InterPro" id="IPR029045">
    <property type="entry name" value="ClpP/crotonase-like_dom_sf"/>
</dbReference>
<reference evidence="10 11" key="1">
    <citation type="submission" date="2023-08" db="EMBL/GenBank/DDBJ databases">
        <title>Black Yeasts Isolated from many extreme environments.</title>
        <authorList>
            <person name="Coleine C."/>
            <person name="Stajich J.E."/>
            <person name="Selbmann L."/>
        </authorList>
    </citation>
    <scope>NUCLEOTIDE SEQUENCE [LARGE SCALE GENOMIC DNA]</scope>
    <source>
        <strain evidence="10 11">CCFEE 5935</strain>
    </source>
</reference>
<dbReference type="SUPFAM" id="SSF51569">
    <property type="entry name" value="Aldolase"/>
    <property type="match status" value="1"/>
</dbReference>
<evidence type="ECO:0000313" key="11">
    <source>
        <dbReference type="Proteomes" id="UP001337655"/>
    </source>
</evidence>
<sequence length="631" mass="67664">MKAFRTTSLLARQSQAPLVFSRSPYLRRYRSTVSNAKPDVSIVEVGPRDGLQNIKTQVDTSIKIELIQRLAASGLRTIEATSFVAPKWIPQLADSKEVMQHIVASGMQKSINFPVLVPNLKGFEGAAASKAQEAVLFAAASEGFSRKNTNCSVEEALTRAEDVAKACLAQGIRARGVISCIFACPYDGPTDPAKVLSVAKRFLEMGCYEVGLGDTLGIGTAADTEKLLRILLSEIPADKLAGHYHDTYGQAVANVIKSYDMGLRTFDSSVAGLGGCPHAKGATGNVATEDVVYMFERAGVATGVDLQQLSETGDWISKQVGQKNGSRAGSALVAKGQTKPAAPPSSTKVEAASPEWRVESDDGELRVSRAGNVVKVTLTRTRNGNALSNSMVEGVTNLYNTLAKDPTVFQIILNAEGKFFCTGMDLSSSGSSASGDQAVKDDYYNKVEGLFVSIMNSPQTTIAVVDGLCYGGGVGLAFACDVRLVSPKARFTMTEIKLGLSPATISRHMIREWGISFSREAMLSGRTVTPEELKGIGAVHGIASSAEDLERLLNEYLQGLRNCAPKSAAAVKELVRLGWNDPGGEEQTKYVKHVFEQMMVPGSEGEHGMAQFRKKNKNVDWGHFWSSKLSA</sequence>
<dbReference type="GO" id="GO:0046872">
    <property type="term" value="F:metal ion binding"/>
    <property type="evidence" value="ECO:0007669"/>
    <property type="project" value="UniProtKB-KW"/>
</dbReference>
<evidence type="ECO:0000259" key="9">
    <source>
        <dbReference type="PROSITE" id="PS50991"/>
    </source>
</evidence>
<protein>
    <recommendedName>
        <fullName evidence="3">hydroxymethylglutaryl-CoA lyase</fullName>
        <ecNumber evidence="3">4.1.3.4</ecNumber>
    </recommendedName>
</protein>
<dbReference type="AlphaFoldDB" id="A0AAV9P4Y4"/>
<dbReference type="Gene3D" id="3.20.20.70">
    <property type="entry name" value="Aldolase class I"/>
    <property type="match status" value="1"/>
</dbReference>